<reference evidence="2 3" key="1">
    <citation type="journal article" date="2022" name="Nat. Genet.">
        <title>Improved pea reference genome and pan-genome highlight genomic features and evolutionary characteristics.</title>
        <authorList>
            <person name="Yang T."/>
            <person name="Liu R."/>
            <person name="Luo Y."/>
            <person name="Hu S."/>
            <person name="Wang D."/>
            <person name="Wang C."/>
            <person name="Pandey M.K."/>
            <person name="Ge S."/>
            <person name="Xu Q."/>
            <person name="Li N."/>
            <person name="Li G."/>
            <person name="Huang Y."/>
            <person name="Saxena R.K."/>
            <person name="Ji Y."/>
            <person name="Li M."/>
            <person name="Yan X."/>
            <person name="He Y."/>
            <person name="Liu Y."/>
            <person name="Wang X."/>
            <person name="Xiang C."/>
            <person name="Varshney R.K."/>
            <person name="Ding H."/>
            <person name="Gao S."/>
            <person name="Zong X."/>
        </authorList>
    </citation>
    <scope>NUCLEOTIDE SEQUENCE [LARGE SCALE GENOMIC DNA]</scope>
    <source>
        <strain evidence="2 3">cv. Zhongwan 6</strain>
    </source>
</reference>
<protein>
    <recommendedName>
        <fullName evidence="1">DUF7804 domain-containing protein</fullName>
    </recommendedName>
</protein>
<dbReference type="PANTHER" id="PTHR35127:SF1">
    <property type="entry name" value="GENOME ASSEMBLY, CHROMOSOME: A10"/>
    <property type="match status" value="1"/>
</dbReference>
<accession>A0A9D5AES2</accession>
<dbReference type="AlphaFoldDB" id="A0A9D5AES2"/>
<gene>
    <name evidence="2" type="ORF">KIW84_052158</name>
</gene>
<dbReference type="Pfam" id="PF25089">
    <property type="entry name" value="DUF7804"/>
    <property type="match status" value="1"/>
</dbReference>
<organism evidence="2 3">
    <name type="scientific">Pisum sativum</name>
    <name type="common">Garden pea</name>
    <name type="synonym">Lathyrus oleraceus</name>
    <dbReference type="NCBI Taxonomy" id="3888"/>
    <lineage>
        <taxon>Eukaryota</taxon>
        <taxon>Viridiplantae</taxon>
        <taxon>Streptophyta</taxon>
        <taxon>Embryophyta</taxon>
        <taxon>Tracheophyta</taxon>
        <taxon>Spermatophyta</taxon>
        <taxon>Magnoliopsida</taxon>
        <taxon>eudicotyledons</taxon>
        <taxon>Gunneridae</taxon>
        <taxon>Pentapetalae</taxon>
        <taxon>rosids</taxon>
        <taxon>fabids</taxon>
        <taxon>Fabales</taxon>
        <taxon>Fabaceae</taxon>
        <taxon>Papilionoideae</taxon>
        <taxon>50 kb inversion clade</taxon>
        <taxon>NPAAA clade</taxon>
        <taxon>Hologalegina</taxon>
        <taxon>IRL clade</taxon>
        <taxon>Fabeae</taxon>
        <taxon>Lathyrus</taxon>
    </lineage>
</organism>
<sequence>MATSSIRIACGGNNRFTAEVGIPKRCNICSVAIGDWTRSKARKGRVSARGGGKSDAVQAQERLDRWMRESVVDIVKNLKDAPLLVQVYSKRKGETATIATEKAVMVEDWETVKERWQAGESPMPEGVIFVEELGEDEAAEEDGGRGLQERTTKVWGIVVQGKGVGCGPVCYLLKTSRVGAGPGSGMSVFSTHFCLVRVKSFRETAQSQLKNSWLLQSQWLQ</sequence>
<dbReference type="PANTHER" id="PTHR35127">
    <property type="entry name" value="OS03G0736900 PROTEIN"/>
    <property type="match status" value="1"/>
</dbReference>
<feature type="domain" description="DUF7804" evidence="1">
    <location>
        <begin position="59"/>
        <end position="140"/>
    </location>
</feature>
<comment type="caution">
    <text evidence="2">The sequence shown here is derived from an EMBL/GenBank/DDBJ whole genome shotgun (WGS) entry which is preliminary data.</text>
</comment>
<dbReference type="Gramene" id="Psat05G0215800-T1">
    <property type="protein sequence ID" value="KAI5405264.1"/>
    <property type="gene ID" value="KIW84_052158"/>
</dbReference>
<dbReference type="EMBL" id="JAMSHJ010000005">
    <property type="protein sequence ID" value="KAI5405264.1"/>
    <property type="molecule type" value="Genomic_DNA"/>
</dbReference>
<keyword evidence="3" id="KW-1185">Reference proteome</keyword>
<name>A0A9D5AES2_PEA</name>
<evidence type="ECO:0000313" key="2">
    <source>
        <dbReference type="EMBL" id="KAI5405264.1"/>
    </source>
</evidence>
<dbReference type="InterPro" id="IPR056706">
    <property type="entry name" value="DUF7804"/>
</dbReference>
<evidence type="ECO:0000259" key="1">
    <source>
        <dbReference type="Pfam" id="PF25089"/>
    </source>
</evidence>
<proteinExistence type="predicted"/>
<evidence type="ECO:0000313" key="3">
    <source>
        <dbReference type="Proteomes" id="UP001058974"/>
    </source>
</evidence>
<dbReference type="Proteomes" id="UP001058974">
    <property type="component" value="Chromosome 5"/>
</dbReference>